<sequence>MKLRFLKLLLSYLTAALLLAVITVGLINTYLGVDSPVRQVVDRIVSLMPPLPSFLGRLWDEGLTDPVDEGIIRATQNSVVSAGQGSWHQPVDDMNTLCGAPDVSTVPVWSARTAYTWVNEDGVRSFSDAAPSELTAQALAMDEGNRDFETQVIWDGVRPNRALEGRLRAGALRINEQWGEWVGRDALVRSQVSLRITSDRKRFLRDWGGDANGTTPSGFYSLARNEAIVFYDSRKMSEARLVEVVFHEVAHLITTWQVGTLPPWYGEGLAEYFESMQVQWQSAEFRTRGQWINRAKRTGIIPLQRLLTLDAGSWFSGDIQSRYLTAGALVAFMMTTDRGREELAALALQAGKTRCSPRSAKQHWSPAGYPGGVRGLEKELRRWLS</sequence>
<keyword evidence="4" id="KW-1185">Reference proteome</keyword>
<reference evidence="3 4" key="1">
    <citation type="submission" date="2023-10" db="EMBL/GenBank/DDBJ databases">
        <title>Two novel species belonging to the OM43/NOR5 clade.</title>
        <authorList>
            <person name="Park M."/>
        </authorList>
    </citation>
    <scope>NUCLEOTIDE SEQUENCE [LARGE SCALE GENOMIC DNA]</scope>
    <source>
        <strain evidence="3 4">IMCC45268</strain>
    </source>
</reference>
<accession>A0ABZ0IG94</accession>
<proteinExistence type="predicted"/>
<protein>
    <recommendedName>
        <fullName evidence="5">Peptidase MA superfamily protein</fullName>
    </recommendedName>
</protein>
<evidence type="ECO:0000256" key="2">
    <source>
        <dbReference type="ARBA" id="ARBA00022525"/>
    </source>
</evidence>
<evidence type="ECO:0000313" key="3">
    <source>
        <dbReference type="EMBL" id="WOJ98185.1"/>
    </source>
</evidence>
<evidence type="ECO:0008006" key="5">
    <source>
        <dbReference type="Google" id="ProtNLM"/>
    </source>
</evidence>
<gene>
    <name evidence="3" type="ORF">R0137_06365</name>
</gene>
<dbReference type="RefSeq" id="WP_407329430.1">
    <property type="nucleotide sequence ID" value="NZ_CP136865.1"/>
</dbReference>
<dbReference type="InterPro" id="IPR002012">
    <property type="entry name" value="GnRH"/>
</dbReference>
<comment type="subcellular location">
    <subcellularLocation>
        <location evidence="1">Secreted</location>
    </subcellularLocation>
</comment>
<evidence type="ECO:0000256" key="1">
    <source>
        <dbReference type="ARBA" id="ARBA00004613"/>
    </source>
</evidence>
<organism evidence="3 4">
    <name type="scientific">Congregibacter brevis</name>
    <dbReference type="NCBI Taxonomy" id="3081201"/>
    <lineage>
        <taxon>Bacteria</taxon>
        <taxon>Pseudomonadati</taxon>
        <taxon>Pseudomonadota</taxon>
        <taxon>Gammaproteobacteria</taxon>
        <taxon>Cellvibrionales</taxon>
        <taxon>Halieaceae</taxon>
        <taxon>Congregibacter</taxon>
    </lineage>
</organism>
<dbReference type="EMBL" id="CP136865">
    <property type="protein sequence ID" value="WOJ98185.1"/>
    <property type="molecule type" value="Genomic_DNA"/>
</dbReference>
<evidence type="ECO:0000313" key="4">
    <source>
        <dbReference type="Proteomes" id="UP001626549"/>
    </source>
</evidence>
<name>A0ABZ0IG94_9GAMM</name>
<dbReference type="Proteomes" id="UP001626549">
    <property type="component" value="Chromosome"/>
</dbReference>
<keyword evidence="2" id="KW-0964">Secreted</keyword>
<dbReference type="PROSITE" id="PS00473">
    <property type="entry name" value="GNRH"/>
    <property type="match status" value="1"/>
</dbReference>